<sequence>MSSVSAVLPVLRPLTYLRCLHVYRPLESLFAGRAASHDREDPLTDAEQAGDLLYRAEELLLRAQTMLTGGETVQATSPDC</sequence>
<comment type="caution">
    <text evidence="1">The sequence shown here is derived from an EMBL/GenBank/DDBJ whole genome shotgun (WGS) entry which is preliminary data.</text>
</comment>
<name>A0ABS9U4F6_9MICC</name>
<dbReference type="EMBL" id="JAKZBV010000001">
    <property type="protein sequence ID" value="MCH6471571.1"/>
    <property type="molecule type" value="Genomic_DNA"/>
</dbReference>
<evidence type="ECO:0000313" key="1">
    <source>
        <dbReference type="EMBL" id="MCH6471571.1"/>
    </source>
</evidence>
<evidence type="ECO:0000313" key="2">
    <source>
        <dbReference type="Proteomes" id="UP001202922"/>
    </source>
</evidence>
<keyword evidence="2" id="KW-1185">Reference proteome</keyword>
<dbReference type="Proteomes" id="UP001202922">
    <property type="component" value="Unassembled WGS sequence"/>
</dbReference>
<reference evidence="1 2" key="1">
    <citation type="submission" date="2022-03" db="EMBL/GenBank/DDBJ databases">
        <title>Sinomonas sp. isolated from a soil.</title>
        <authorList>
            <person name="Han J."/>
            <person name="Kim D.-U."/>
        </authorList>
    </citation>
    <scope>NUCLEOTIDE SEQUENCE [LARGE SCALE GENOMIC DNA]</scope>
    <source>
        <strain evidence="1 2">5-5</strain>
    </source>
</reference>
<gene>
    <name evidence="1" type="ORF">L0M17_16570</name>
</gene>
<evidence type="ECO:0008006" key="3">
    <source>
        <dbReference type="Google" id="ProtNLM"/>
    </source>
</evidence>
<organism evidence="1 2">
    <name type="scientific">Sinomonas terrae</name>
    <dbReference type="NCBI Taxonomy" id="2908838"/>
    <lineage>
        <taxon>Bacteria</taxon>
        <taxon>Bacillati</taxon>
        <taxon>Actinomycetota</taxon>
        <taxon>Actinomycetes</taxon>
        <taxon>Micrococcales</taxon>
        <taxon>Micrococcaceae</taxon>
        <taxon>Sinomonas</taxon>
    </lineage>
</organism>
<proteinExistence type="predicted"/>
<protein>
    <recommendedName>
        <fullName evidence="3">HEPN domain-containing protein</fullName>
    </recommendedName>
</protein>
<dbReference type="RefSeq" id="WP_241055446.1">
    <property type="nucleotide sequence ID" value="NZ_JAKZBV010000001.1"/>
</dbReference>
<accession>A0ABS9U4F6</accession>